<evidence type="ECO:0000256" key="1">
    <source>
        <dbReference type="SAM" id="MobiDB-lite"/>
    </source>
</evidence>
<dbReference type="Proteomes" id="UP000324222">
    <property type="component" value="Unassembled WGS sequence"/>
</dbReference>
<dbReference type="EMBL" id="VSRR010088903">
    <property type="protein sequence ID" value="MPC91774.1"/>
    <property type="molecule type" value="Genomic_DNA"/>
</dbReference>
<sequence length="93" mass="10473">MFLEVSNYLYVPPPPPPPPPPLPPPPPPPPLPPPPPPLSSSYSYSSHPIFSFNPSSRPLPPTLRLLLLHLLRKRSGYRTEKDLQCLSKFRVYV</sequence>
<organism evidence="2 3">
    <name type="scientific">Portunus trituberculatus</name>
    <name type="common">Swimming crab</name>
    <name type="synonym">Neptunus trituberculatus</name>
    <dbReference type="NCBI Taxonomy" id="210409"/>
    <lineage>
        <taxon>Eukaryota</taxon>
        <taxon>Metazoa</taxon>
        <taxon>Ecdysozoa</taxon>
        <taxon>Arthropoda</taxon>
        <taxon>Crustacea</taxon>
        <taxon>Multicrustacea</taxon>
        <taxon>Malacostraca</taxon>
        <taxon>Eumalacostraca</taxon>
        <taxon>Eucarida</taxon>
        <taxon>Decapoda</taxon>
        <taxon>Pleocyemata</taxon>
        <taxon>Brachyura</taxon>
        <taxon>Eubrachyura</taxon>
        <taxon>Portunoidea</taxon>
        <taxon>Portunidae</taxon>
        <taxon>Portuninae</taxon>
        <taxon>Portunus</taxon>
    </lineage>
</organism>
<proteinExistence type="predicted"/>
<feature type="region of interest" description="Disordered" evidence="1">
    <location>
        <begin position="14"/>
        <end position="41"/>
    </location>
</feature>
<comment type="caution">
    <text evidence="2">The sequence shown here is derived from an EMBL/GenBank/DDBJ whole genome shotgun (WGS) entry which is preliminary data.</text>
</comment>
<accession>A0A5B7JHF2</accession>
<protein>
    <submittedName>
        <fullName evidence="2">Uncharacterized protein</fullName>
    </submittedName>
</protein>
<evidence type="ECO:0000313" key="2">
    <source>
        <dbReference type="EMBL" id="MPC91774.1"/>
    </source>
</evidence>
<dbReference type="AlphaFoldDB" id="A0A5B7JHF2"/>
<evidence type="ECO:0000313" key="3">
    <source>
        <dbReference type="Proteomes" id="UP000324222"/>
    </source>
</evidence>
<gene>
    <name evidence="2" type="ORF">E2C01_086832</name>
</gene>
<name>A0A5B7JHF2_PORTR</name>
<keyword evidence="3" id="KW-1185">Reference proteome</keyword>
<reference evidence="2 3" key="1">
    <citation type="submission" date="2019-05" db="EMBL/GenBank/DDBJ databases">
        <title>Another draft genome of Portunus trituberculatus and its Hox gene families provides insights of decapod evolution.</title>
        <authorList>
            <person name="Jeong J.-H."/>
            <person name="Song I."/>
            <person name="Kim S."/>
            <person name="Choi T."/>
            <person name="Kim D."/>
            <person name="Ryu S."/>
            <person name="Kim W."/>
        </authorList>
    </citation>
    <scope>NUCLEOTIDE SEQUENCE [LARGE SCALE GENOMIC DNA]</scope>
    <source>
        <tissue evidence="2">Muscle</tissue>
    </source>
</reference>
<feature type="compositionally biased region" description="Pro residues" evidence="1">
    <location>
        <begin position="14"/>
        <end position="38"/>
    </location>
</feature>